<sequence>NVIYPIEIGISSYRLHTNKEVGTFHRLLSPGPYQNIFNRASKIHGINPKSPDLDGNYTLIASELIEYFHQFHTQLAIFVSKEEQLAGDKKCLVEIFNRGMIDLPDNVRFITHVQLFTLWTKVFTHKVENVNFMLNQIFKQLECAQRCTFHQTIDPKFHCALSDARHTSLMELICLKHFQWEVDEEIQGEKLPKTTFVNMNWEVKNTIICFIGIGMYNDVFPSEIVFTLYDLDTYKTEQNIFYLALPENSKFQSETAKTIENIKKTVGETNEIVFEKINHYIDNLALRGKSVIIVNLKGGIAKCVPSITSVHKFLNLPILDFQKQILEKMAKERKTSKQKVQTFTNIVKSINLPENHVCIVHMRSPADCAKRPSDEMVSAFSHLFEDYDKTVLEFGVVEPEKEKEKKKIECIKVEPKEDKNEKKEKDEEVFHCKNEDKEPTPKERERRPIKTVKRATKSSTYAKFHFE</sequence>
<dbReference type="GO" id="GO:0031047">
    <property type="term" value="P:regulatory ncRNA-mediated gene silencing"/>
    <property type="evidence" value="ECO:0007669"/>
    <property type="project" value="UniProtKB-KW"/>
</dbReference>
<dbReference type="InterPro" id="IPR024970">
    <property type="entry name" value="Maelstrom"/>
</dbReference>
<dbReference type="AlphaFoldDB" id="A0A0A1U599"/>
<keyword evidence="2" id="KW-0943">RNA-mediated gene silencing</keyword>
<evidence type="ECO:0000313" key="5">
    <source>
        <dbReference type="EMBL" id="ELP89469.1"/>
    </source>
</evidence>
<dbReference type="KEGG" id="eiv:EIN_390940"/>
<evidence type="ECO:0000313" key="6">
    <source>
        <dbReference type="Proteomes" id="UP000014680"/>
    </source>
</evidence>
<feature type="domain" description="Maelstrom" evidence="4">
    <location>
        <begin position="2"/>
        <end position="175"/>
    </location>
</feature>
<dbReference type="Pfam" id="PF13017">
    <property type="entry name" value="Maelstrom"/>
    <property type="match status" value="1"/>
</dbReference>
<reference evidence="5 6" key="1">
    <citation type="submission" date="2012-10" db="EMBL/GenBank/DDBJ databases">
        <authorList>
            <person name="Zafar N."/>
            <person name="Inman J."/>
            <person name="Hall N."/>
            <person name="Lorenzi H."/>
            <person name="Caler E."/>
        </authorList>
    </citation>
    <scope>NUCLEOTIDE SEQUENCE [LARGE SCALE GENOMIC DNA]</scope>
    <source>
        <strain evidence="5 6">IP1</strain>
    </source>
</reference>
<evidence type="ECO:0000256" key="2">
    <source>
        <dbReference type="ARBA" id="ARBA00023158"/>
    </source>
</evidence>
<proteinExistence type="inferred from homology"/>
<dbReference type="OrthoDB" id="28887at2759"/>
<organism evidence="5 6">
    <name type="scientific">Entamoeba invadens IP1</name>
    <dbReference type="NCBI Taxonomy" id="370355"/>
    <lineage>
        <taxon>Eukaryota</taxon>
        <taxon>Amoebozoa</taxon>
        <taxon>Evosea</taxon>
        <taxon>Archamoebae</taxon>
        <taxon>Mastigamoebida</taxon>
        <taxon>Entamoebidae</taxon>
        <taxon>Entamoeba</taxon>
    </lineage>
</organism>
<gene>
    <name evidence="5" type="ORF">EIN_390940</name>
</gene>
<comment type="similarity">
    <text evidence="1">Belongs to the maelstrom family.</text>
</comment>
<name>A0A0A1U599_ENTIV</name>
<keyword evidence="6" id="KW-1185">Reference proteome</keyword>
<dbReference type="GO" id="GO:0060964">
    <property type="term" value="P:regulation of miRNA-mediated gene silencing"/>
    <property type="evidence" value="ECO:0007669"/>
    <property type="project" value="InterPro"/>
</dbReference>
<dbReference type="VEuPathDB" id="AmoebaDB:EIN_390940"/>
<dbReference type="SUPFAM" id="SSF53098">
    <property type="entry name" value="Ribonuclease H-like"/>
    <property type="match status" value="1"/>
</dbReference>
<evidence type="ECO:0000256" key="3">
    <source>
        <dbReference type="SAM" id="MobiDB-lite"/>
    </source>
</evidence>
<evidence type="ECO:0000259" key="4">
    <source>
        <dbReference type="Pfam" id="PF13017"/>
    </source>
</evidence>
<dbReference type="InterPro" id="IPR012337">
    <property type="entry name" value="RNaseH-like_sf"/>
</dbReference>
<dbReference type="EMBL" id="KB206629">
    <property type="protein sequence ID" value="ELP89469.1"/>
    <property type="molecule type" value="Genomic_DNA"/>
</dbReference>
<dbReference type="GO" id="GO:0003676">
    <property type="term" value="F:nucleic acid binding"/>
    <property type="evidence" value="ECO:0007669"/>
    <property type="project" value="InterPro"/>
</dbReference>
<dbReference type="InterPro" id="IPR036397">
    <property type="entry name" value="RNaseH_sf"/>
</dbReference>
<dbReference type="OMA" id="PRCLHVT"/>
<dbReference type="GeneID" id="14888391"/>
<dbReference type="Proteomes" id="UP000014680">
    <property type="component" value="Unassembled WGS sequence"/>
</dbReference>
<accession>A0A0A1U599</accession>
<feature type="compositionally biased region" description="Basic and acidic residues" evidence="3">
    <location>
        <begin position="414"/>
        <end position="448"/>
    </location>
</feature>
<dbReference type="Gene3D" id="3.30.420.10">
    <property type="entry name" value="Ribonuclease H-like superfamily/Ribonuclease H"/>
    <property type="match status" value="1"/>
</dbReference>
<feature type="region of interest" description="Disordered" evidence="3">
    <location>
        <begin position="414"/>
        <end position="467"/>
    </location>
</feature>
<evidence type="ECO:0000256" key="1">
    <source>
        <dbReference type="ARBA" id="ARBA00007057"/>
    </source>
</evidence>
<dbReference type="RefSeq" id="XP_004256240.1">
    <property type="nucleotide sequence ID" value="XM_004256192.1"/>
</dbReference>
<feature type="non-terminal residue" evidence="5">
    <location>
        <position position="1"/>
    </location>
</feature>
<protein>
    <recommendedName>
        <fullName evidence="4">Maelstrom domain-containing protein</fullName>
    </recommendedName>
</protein>